<dbReference type="SUPFAM" id="SSF55797">
    <property type="entry name" value="PR-1-like"/>
    <property type="match status" value="1"/>
</dbReference>
<evidence type="ECO:0000256" key="1">
    <source>
        <dbReference type="SAM" id="Phobius"/>
    </source>
</evidence>
<name>A0A0D6XRG1_9STAP</name>
<evidence type="ECO:0000313" key="6">
    <source>
        <dbReference type="Proteomes" id="UP000032366"/>
    </source>
</evidence>
<keyword evidence="1" id="KW-0812">Transmembrane</keyword>
<dbReference type="AlphaFoldDB" id="A0A0D6XRG1"/>
<proteinExistence type="predicted"/>
<reference evidence="5 7" key="2">
    <citation type="submission" date="2018-06" db="EMBL/GenBank/DDBJ databases">
        <authorList>
            <consortium name="Pathogen Informatics"/>
            <person name="Doyle S."/>
        </authorList>
    </citation>
    <scope>NUCLEOTIDE SEQUENCE [LARGE SCALE GENOMIC DNA]</scope>
    <source>
        <strain evidence="5 7">NCTC13832</strain>
    </source>
</reference>
<accession>A0A0D6XRG1</accession>
<sequence length="358" mass="41095">MKRLIIKILGVLLLIGFLVYLFYSPRLEFDVLENPNKQTEHQYEKAQQPAQPSDVETPKLKEGFGMLVGQSMAEVTKKYGQADRVYHYLEDYRTYVFHRQSTYMLITVKDNVVKSAYMTGRPEQKESGPIAIGDDAANLFDKYTLITEPEFQLNGKHYHYELSDKDVKTQALIQFEGLFAQVFIDQQSNKITGIRYLDKEALVAINAYASNEENAKAIQESAQADKQQPDQNANQLLTLYELTNEMRRLHHREPLDINSTLENVATVNLFQSVDGASAEFTENNLTDLINQTPLTYQSITQNVGYNFTDIPTLVHSWMNSDTHRSRLLSGKYDEMGGKIDENYFILIFLERGEDQDDV</sequence>
<evidence type="ECO:0000313" key="4">
    <source>
        <dbReference type="EMBL" id="KIX91040.1"/>
    </source>
</evidence>
<reference evidence="4 6" key="1">
    <citation type="submission" date="2015-01" db="EMBL/GenBank/DDBJ databases">
        <authorList>
            <person name="Guo J."/>
        </authorList>
    </citation>
    <scope>NUCLEOTIDE SEQUENCE [LARGE SCALE GENOMIC DNA]</scope>
    <source>
        <strain evidence="4 6">DSM 22147</strain>
    </source>
</reference>
<dbReference type="InterPro" id="IPR035940">
    <property type="entry name" value="CAP_sf"/>
</dbReference>
<dbReference type="EMBL" id="JXWY01000032">
    <property type="protein sequence ID" value="KIX91040.1"/>
    <property type="molecule type" value="Genomic_DNA"/>
</dbReference>
<dbReference type="PANTHER" id="PTHR31157:SF26">
    <property type="entry name" value="SCP-LIKE EXTRACELLULAR PROTEIN"/>
    <property type="match status" value="1"/>
</dbReference>
<keyword evidence="1" id="KW-1133">Transmembrane helix</keyword>
<dbReference type="Gene3D" id="3.40.33.10">
    <property type="entry name" value="CAP"/>
    <property type="match status" value="1"/>
</dbReference>
<dbReference type="Pfam" id="PF00188">
    <property type="entry name" value="CAP"/>
    <property type="match status" value="1"/>
</dbReference>
<dbReference type="Pfam" id="PF14504">
    <property type="entry name" value="CAP_assoc_N"/>
    <property type="match status" value="1"/>
</dbReference>
<dbReference type="OrthoDB" id="9783944at2"/>
<dbReference type="InterPro" id="IPR029410">
    <property type="entry name" value="CAP_assoc"/>
</dbReference>
<dbReference type="Proteomes" id="UP000032366">
    <property type="component" value="Unassembled WGS sequence"/>
</dbReference>
<dbReference type="InterPro" id="IPR014044">
    <property type="entry name" value="CAP_dom"/>
</dbReference>
<keyword evidence="6" id="KW-1185">Reference proteome</keyword>
<dbReference type="Proteomes" id="UP000254100">
    <property type="component" value="Unassembled WGS sequence"/>
</dbReference>
<gene>
    <name evidence="5" type="ORF">NCTC13832_00826</name>
    <name evidence="4" type="ORF">TP70_04800</name>
</gene>
<evidence type="ECO:0000313" key="7">
    <source>
        <dbReference type="Proteomes" id="UP000254100"/>
    </source>
</evidence>
<feature type="transmembrane region" description="Helical" evidence="1">
    <location>
        <begin position="5"/>
        <end position="23"/>
    </location>
</feature>
<feature type="domain" description="CAP-associated" evidence="3">
    <location>
        <begin position="69"/>
        <end position="208"/>
    </location>
</feature>
<dbReference type="STRING" id="569857.TP70_04800"/>
<dbReference type="PANTHER" id="PTHR31157">
    <property type="entry name" value="SCP DOMAIN-CONTAINING PROTEIN"/>
    <property type="match status" value="1"/>
</dbReference>
<dbReference type="CDD" id="cd05379">
    <property type="entry name" value="CAP_bacterial"/>
    <property type="match status" value="1"/>
</dbReference>
<organism evidence="5 7">
    <name type="scientific">Staphylococcus microti</name>
    <dbReference type="NCBI Taxonomy" id="569857"/>
    <lineage>
        <taxon>Bacteria</taxon>
        <taxon>Bacillati</taxon>
        <taxon>Bacillota</taxon>
        <taxon>Bacilli</taxon>
        <taxon>Bacillales</taxon>
        <taxon>Staphylococcaceae</taxon>
        <taxon>Staphylococcus</taxon>
    </lineage>
</organism>
<feature type="domain" description="SCP" evidence="2">
    <location>
        <begin position="241"/>
        <end position="337"/>
    </location>
</feature>
<evidence type="ECO:0000259" key="2">
    <source>
        <dbReference type="Pfam" id="PF00188"/>
    </source>
</evidence>
<evidence type="ECO:0000259" key="3">
    <source>
        <dbReference type="Pfam" id="PF14504"/>
    </source>
</evidence>
<protein>
    <submittedName>
        <fullName evidence="4">SCP-like extracellular protein</fullName>
    </submittedName>
    <submittedName>
        <fullName evidence="5">V5/Tpx-1 related allergen</fullName>
    </submittedName>
</protein>
<evidence type="ECO:0000313" key="5">
    <source>
        <dbReference type="EMBL" id="SUM57157.1"/>
    </source>
</evidence>
<dbReference type="RefSeq" id="WP_044359833.1">
    <property type="nucleotide sequence ID" value="NZ_JXWY01000032.1"/>
</dbReference>
<dbReference type="EMBL" id="UHDT01000001">
    <property type="protein sequence ID" value="SUM57157.1"/>
    <property type="molecule type" value="Genomic_DNA"/>
</dbReference>
<keyword evidence="1" id="KW-0472">Membrane</keyword>